<dbReference type="EMBL" id="JANFFA010000007">
    <property type="protein sequence ID" value="MDQ2095949.1"/>
    <property type="molecule type" value="Genomic_DNA"/>
</dbReference>
<evidence type="ECO:0000259" key="5">
    <source>
        <dbReference type="PROSITE" id="PS50931"/>
    </source>
</evidence>
<accession>A0AAJ1X7T9</accession>
<dbReference type="InterPro" id="IPR036388">
    <property type="entry name" value="WH-like_DNA-bd_sf"/>
</dbReference>
<comment type="similarity">
    <text evidence="1">Belongs to the LysR transcriptional regulatory family.</text>
</comment>
<evidence type="ECO:0000256" key="3">
    <source>
        <dbReference type="ARBA" id="ARBA00023125"/>
    </source>
</evidence>
<reference evidence="6" key="2">
    <citation type="submission" date="2023-04" db="EMBL/GenBank/DDBJ databases">
        <title>'Rhodoalgimonas zhirmunskyi' gen. nov., isolated from a red alga.</title>
        <authorList>
            <person name="Nedashkovskaya O.I."/>
            <person name="Otstavnykh N.Y."/>
            <person name="Bystritskaya E.P."/>
            <person name="Balabanova L.A."/>
            <person name="Isaeva M.P."/>
        </authorList>
    </citation>
    <scope>NUCLEOTIDE SEQUENCE</scope>
    <source>
        <strain evidence="6">10Alg 79</strain>
    </source>
</reference>
<sequence length="292" mass="31741">MLAKLEMLIALAKAQHFGRAAQSLGITQPSLSAGIRQLEEQLGVKLVLRGARYGGLTPEGQRALIWARQIVGDTRRLREEMRASHHGLAGHLRIAVIPTALTMAARLAARFEKAHPAVSFTILSRSSLEILEMLENLDVDAGITYLDVEPLGRVTCSPLYREHYALVVGATHALAGKTTLSWGQLADVKLCLLTPNMQNRRIISRNFQRANIAPPAPVESNSTIVLIATVKEGGYATVLPREHAAFLAKGHDLEVIPIEGMDAPEIGLIVQHQEPYTPVIQALLQTVKSLSG</sequence>
<dbReference type="Pfam" id="PF00126">
    <property type="entry name" value="HTH_1"/>
    <property type="match status" value="1"/>
</dbReference>
<dbReference type="PANTHER" id="PTHR30419">
    <property type="entry name" value="HTH-TYPE TRANSCRIPTIONAL REGULATOR YBHD"/>
    <property type="match status" value="1"/>
</dbReference>
<dbReference type="InterPro" id="IPR000847">
    <property type="entry name" value="LysR_HTH_N"/>
</dbReference>
<evidence type="ECO:0000313" key="7">
    <source>
        <dbReference type="Proteomes" id="UP001227162"/>
    </source>
</evidence>
<proteinExistence type="inferred from homology"/>
<dbReference type="InterPro" id="IPR050950">
    <property type="entry name" value="HTH-type_LysR_regulators"/>
</dbReference>
<dbReference type="GO" id="GO:0003700">
    <property type="term" value="F:DNA-binding transcription factor activity"/>
    <property type="evidence" value="ECO:0007669"/>
    <property type="project" value="InterPro"/>
</dbReference>
<reference evidence="6" key="1">
    <citation type="submission" date="2022-07" db="EMBL/GenBank/DDBJ databases">
        <authorList>
            <person name="Otstavnykh N."/>
            <person name="Isaeva M."/>
            <person name="Bystritskaya E."/>
        </authorList>
    </citation>
    <scope>NUCLEOTIDE SEQUENCE</scope>
    <source>
        <strain evidence="6">10Alg 79</strain>
    </source>
</reference>
<dbReference type="PROSITE" id="PS50931">
    <property type="entry name" value="HTH_LYSR"/>
    <property type="match status" value="1"/>
</dbReference>
<evidence type="ECO:0000256" key="1">
    <source>
        <dbReference type="ARBA" id="ARBA00009437"/>
    </source>
</evidence>
<dbReference type="InterPro" id="IPR005119">
    <property type="entry name" value="LysR_subst-bd"/>
</dbReference>
<evidence type="ECO:0000256" key="2">
    <source>
        <dbReference type="ARBA" id="ARBA00023015"/>
    </source>
</evidence>
<comment type="caution">
    <text evidence="6">The sequence shown here is derived from an EMBL/GenBank/DDBJ whole genome shotgun (WGS) entry which is preliminary data.</text>
</comment>
<keyword evidence="7" id="KW-1185">Reference proteome</keyword>
<keyword evidence="4" id="KW-0804">Transcription</keyword>
<evidence type="ECO:0000256" key="4">
    <source>
        <dbReference type="ARBA" id="ARBA00023163"/>
    </source>
</evidence>
<dbReference type="InterPro" id="IPR036390">
    <property type="entry name" value="WH_DNA-bd_sf"/>
</dbReference>
<dbReference type="CDD" id="cd05466">
    <property type="entry name" value="PBP2_LTTR_substrate"/>
    <property type="match status" value="1"/>
</dbReference>
<dbReference type="Gene3D" id="3.40.190.290">
    <property type="match status" value="1"/>
</dbReference>
<organism evidence="6 7">
    <name type="scientific">Rhodalgimonas zhirmunskyi</name>
    <dbReference type="NCBI Taxonomy" id="2964767"/>
    <lineage>
        <taxon>Bacteria</taxon>
        <taxon>Pseudomonadati</taxon>
        <taxon>Pseudomonadota</taxon>
        <taxon>Alphaproteobacteria</taxon>
        <taxon>Rhodobacterales</taxon>
        <taxon>Roseobacteraceae</taxon>
        <taxon>Rhodalgimonas</taxon>
    </lineage>
</organism>
<dbReference type="Proteomes" id="UP001227162">
    <property type="component" value="Unassembled WGS sequence"/>
</dbReference>
<dbReference type="AlphaFoldDB" id="A0AAJ1X7T9"/>
<dbReference type="SUPFAM" id="SSF53850">
    <property type="entry name" value="Periplasmic binding protein-like II"/>
    <property type="match status" value="1"/>
</dbReference>
<keyword evidence="3" id="KW-0238">DNA-binding</keyword>
<dbReference type="Gene3D" id="1.10.10.10">
    <property type="entry name" value="Winged helix-like DNA-binding domain superfamily/Winged helix DNA-binding domain"/>
    <property type="match status" value="1"/>
</dbReference>
<dbReference type="Pfam" id="PF03466">
    <property type="entry name" value="LysR_substrate"/>
    <property type="match status" value="1"/>
</dbReference>
<protein>
    <submittedName>
        <fullName evidence="6">LysR family transcriptional regulator</fullName>
    </submittedName>
</protein>
<dbReference type="GO" id="GO:0005829">
    <property type="term" value="C:cytosol"/>
    <property type="evidence" value="ECO:0007669"/>
    <property type="project" value="TreeGrafter"/>
</dbReference>
<name>A0AAJ1X7T9_9RHOB</name>
<dbReference type="SUPFAM" id="SSF46785">
    <property type="entry name" value="Winged helix' DNA-binding domain"/>
    <property type="match status" value="1"/>
</dbReference>
<dbReference type="GO" id="GO:0003677">
    <property type="term" value="F:DNA binding"/>
    <property type="evidence" value="ECO:0007669"/>
    <property type="project" value="UniProtKB-KW"/>
</dbReference>
<dbReference type="PANTHER" id="PTHR30419:SF31">
    <property type="entry name" value="BLR3139 PROTEIN"/>
    <property type="match status" value="1"/>
</dbReference>
<gene>
    <name evidence="6" type="ORF">NOI20_17655</name>
</gene>
<dbReference type="PRINTS" id="PR00039">
    <property type="entry name" value="HTHLYSR"/>
</dbReference>
<evidence type="ECO:0000313" key="6">
    <source>
        <dbReference type="EMBL" id="MDQ2095949.1"/>
    </source>
</evidence>
<dbReference type="RefSeq" id="WP_317627571.1">
    <property type="nucleotide sequence ID" value="NZ_JANFFA010000007.1"/>
</dbReference>
<keyword evidence="2" id="KW-0805">Transcription regulation</keyword>
<feature type="domain" description="HTH lysR-type" evidence="5">
    <location>
        <begin position="1"/>
        <end position="57"/>
    </location>
</feature>
<dbReference type="FunFam" id="1.10.10.10:FF:000001">
    <property type="entry name" value="LysR family transcriptional regulator"/>
    <property type="match status" value="1"/>
</dbReference>